<sequence length="39" mass="4259">MNRLRYAMAHALGLTLVCAIVSALALGLAVLVRHWHLFG</sequence>
<keyword evidence="1" id="KW-0812">Transmembrane</keyword>
<reference evidence="2 3" key="1">
    <citation type="submission" date="2019-08" db="EMBL/GenBank/DDBJ databases">
        <authorList>
            <person name="Peeters C."/>
        </authorList>
    </citation>
    <scope>NUCLEOTIDE SEQUENCE [LARGE SCALE GENOMIC DNA]</scope>
    <source>
        <strain evidence="2 3">LMG 31011</strain>
    </source>
</reference>
<evidence type="ECO:0000256" key="1">
    <source>
        <dbReference type="SAM" id="Phobius"/>
    </source>
</evidence>
<organism evidence="2 3">
    <name type="scientific">Pandoraea aquatica</name>
    <dbReference type="NCBI Taxonomy" id="2508290"/>
    <lineage>
        <taxon>Bacteria</taxon>
        <taxon>Pseudomonadati</taxon>
        <taxon>Pseudomonadota</taxon>
        <taxon>Betaproteobacteria</taxon>
        <taxon>Burkholderiales</taxon>
        <taxon>Burkholderiaceae</taxon>
        <taxon>Pandoraea</taxon>
    </lineage>
</organism>
<keyword evidence="1" id="KW-1133">Transmembrane helix</keyword>
<evidence type="ECO:0000313" key="2">
    <source>
        <dbReference type="EMBL" id="VVE37870.1"/>
    </source>
</evidence>
<keyword evidence="1" id="KW-0472">Membrane</keyword>
<dbReference type="Proteomes" id="UP000366819">
    <property type="component" value="Unassembled WGS sequence"/>
</dbReference>
<keyword evidence="3" id="KW-1185">Reference proteome</keyword>
<dbReference type="AlphaFoldDB" id="A0A5E4XNI7"/>
<accession>A0A5E4XNI7</accession>
<gene>
    <name evidence="2" type="ORF">PAQ31011_04018</name>
</gene>
<proteinExistence type="predicted"/>
<feature type="transmembrane region" description="Helical" evidence="1">
    <location>
        <begin position="12"/>
        <end position="32"/>
    </location>
</feature>
<protein>
    <submittedName>
        <fullName evidence="2">Uncharacterized protein</fullName>
    </submittedName>
</protein>
<name>A0A5E4XNI7_9BURK</name>
<evidence type="ECO:0000313" key="3">
    <source>
        <dbReference type="Proteomes" id="UP000366819"/>
    </source>
</evidence>
<dbReference type="EMBL" id="CABPSN010000006">
    <property type="protein sequence ID" value="VVE37870.1"/>
    <property type="molecule type" value="Genomic_DNA"/>
</dbReference>